<evidence type="ECO:0000313" key="3">
    <source>
        <dbReference type="EMBL" id="OTA40944.1"/>
    </source>
</evidence>
<comment type="caution">
    <text evidence="3">The sequence shown here is derived from an EMBL/GenBank/DDBJ whole genome shotgun (WGS) entry which is preliminary data.</text>
</comment>
<name>A0A1Y2T5E5_SYMTR</name>
<evidence type="ECO:0000313" key="4">
    <source>
        <dbReference type="Proteomes" id="UP000194267"/>
    </source>
</evidence>
<proteinExistence type="predicted"/>
<gene>
    <name evidence="3" type="ORF">A6D92_11625</name>
    <name evidence="2" type="ORF">CWE10_19650</name>
</gene>
<reference evidence="2" key="3">
    <citation type="submission" date="2017-11" db="EMBL/GenBank/DDBJ databases">
        <title>Three new genomes from thermophilic consortium.</title>
        <authorList>
            <person name="Quaggio R."/>
            <person name="Amgarten D."/>
            <person name="Setubal J.C."/>
        </authorList>
    </citation>
    <scope>NUCLEOTIDE SEQUENCE</scope>
    <source>
        <strain evidence="2">ZCTH01-B2</strain>
    </source>
</reference>
<evidence type="ECO:0000313" key="2">
    <source>
        <dbReference type="EMBL" id="MBY6278335.1"/>
    </source>
</evidence>
<organism evidence="3 4">
    <name type="scientific">Symbiobacterium thermophilum</name>
    <dbReference type="NCBI Taxonomy" id="2734"/>
    <lineage>
        <taxon>Bacteria</taxon>
        <taxon>Bacillati</taxon>
        <taxon>Bacillota</taxon>
        <taxon>Clostridia</taxon>
        <taxon>Eubacteriales</taxon>
        <taxon>Symbiobacteriaceae</taxon>
        <taxon>Symbiobacterium</taxon>
    </lineage>
</organism>
<dbReference type="AlphaFoldDB" id="A0A1Y2T5E5"/>
<dbReference type="RefSeq" id="WP_273381785.1">
    <property type="nucleotide sequence ID" value="NZ_PIUK01000455.1"/>
</dbReference>
<dbReference type="EMBL" id="LWLV01000987">
    <property type="protein sequence ID" value="OTA40944.1"/>
    <property type="molecule type" value="Genomic_DNA"/>
</dbReference>
<dbReference type="InterPro" id="IPR054343">
    <property type="entry name" value="TY-Chap_M"/>
</dbReference>
<accession>A0A1Y2T5E5</accession>
<dbReference type="Proteomes" id="UP000732377">
    <property type="component" value="Unassembled WGS sequence"/>
</dbReference>
<dbReference type="EMBL" id="PIUK01000455">
    <property type="protein sequence ID" value="MBY6278335.1"/>
    <property type="molecule type" value="Genomic_DNA"/>
</dbReference>
<feature type="domain" description="TY-Chap central" evidence="1">
    <location>
        <begin position="14"/>
        <end position="99"/>
    </location>
</feature>
<protein>
    <recommendedName>
        <fullName evidence="1">TY-Chap central domain-containing protein</fullName>
    </recommendedName>
</protein>
<evidence type="ECO:0000259" key="1">
    <source>
        <dbReference type="Pfam" id="PF22551"/>
    </source>
</evidence>
<dbReference type="Pfam" id="PF22551">
    <property type="entry name" value="TY-Chap1"/>
    <property type="match status" value="1"/>
</dbReference>
<dbReference type="Proteomes" id="UP000194267">
    <property type="component" value="Unassembled WGS sequence"/>
</dbReference>
<reference evidence="4" key="2">
    <citation type="submission" date="2016-04" db="EMBL/GenBank/DDBJ databases">
        <authorList>
            <person name="Antunes L.P."/>
            <person name="Martins L.F."/>
            <person name="Pereira R.V."/>
            <person name="Thomas A.M."/>
            <person name="Barbosa D."/>
            <person name="Nascimento L."/>
            <person name="Silva G.M."/>
            <person name="Condomitti G.W."/>
            <person name="Digiampietri L.A."/>
            <person name="Lombardi K.C."/>
            <person name="Ramos P.L."/>
            <person name="Quaggio R.B."/>
            <person name="Oliveira J.C."/>
            <person name="Pascon R.C."/>
            <person name="Cruz J.B."/>
            <person name="Silva A.M."/>
            <person name="Setubal J.C."/>
        </authorList>
    </citation>
    <scope>NUCLEOTIDE SEQUENCE [LARGE SCALE GENOMIC DNA]</scope>
</reference>
<sequence length="130" mass="15013">MNKAEMYYEYLKEEGYVPRYDSDGDIVFKVEGLTYLLFASEDDEPFFRLCLPNIWKVESAAERERALAAACRVNAEIKVVKLHPVEDNVWASVEMLIDPPEGFKPVFDRALKIVRLGAERFVSYMNTPVQ</sequence>
<reference evidence="3" key="1">
    <citation type="submission" date="2016-04" db="EMBL/GenBank/DDBJ databases">
        <authorList>
            <person name="Evans L.H."/>
            <person name="Alamgir A."/>
            <person name="Owens N."/>
            <person name="Weber N.D."/>
            <person name="Virtaneva K."/>
            <person name="Barbian K."/>
            <person name="Babar A."/>
            <person name="Rosenke K."/>
        </authorList>
    </citation>
    <scope>NUCLEOTIDE SEQUENCE [LARGE SCALE GENOMIC DNA]</scope>
    <source>
        <strain evidence="3">G2</strain>
    </source>
</reference>